<dbReference type="Gene3D" id="3.40.50.300">
    <property type="entry name" value="P-loop containing nucleotide triphosphate hydrolases"/>
    <property type="match status" value="1"/>
</dbReference>
<protein>
    <submittedName>
        <fullName evidence="4">Unannotated protein</fullName>
    </submittedName>
</protein>
<dbReference type="AlphaFoldDB" id="A0A6J6BDM9"/>
<dbReference type="SUPFAM" id="SSF52540">
    <property type="entry name" value="P-loop containing nucleoside triphosphate hydrolases"/>
    <property type="match status" value="1"/>
</dbReference>
<dbReference type="InterPro" id="IPR033690">
    <property type="entry name" value="Adenylat_kinase_CS"/>
</dbReference>
<name>A0A6J6BDM9_9ZZZZ</name>
<dbReference type="NCBIfam" id="NF011105">
    <property type="entry name" value="PRK14532.1"/>
    <property type="match status" value="1"/>
</dbReference>
<dbReference type="InterPro" id="IPR000850">
    <property type="entry name" value="Adenylat/UMP-CMP_kin"/>
</dbReference>
<dbReference type="NCBIfam" id="NF011104">
    <property type="entry name" value="PRK14531.1"/>
    <property type="match status" value="1"/>
</dbReference>
<accession>A0A6J6BDM9</accession>
<reference evidence="4" key="1">
    <citation type="submission" date="2020-05" db="EMBL/GenBank/DDBJ databases">
        <authorList>
            <person name="Chiriac C."/>
            <person name="Salcher M."/>
            <person name="Ghai R."/>
            <person name="Kavagutti S V."/>
        </authorList>
    </citation>
    <scope>NUCLEOTIDE SEQUENCE</scope>
</reference>
<dbReference type="GO" id="GO:0019205">
    <property type="term" value="F:nucleobase-containing compound kinase activity"/>
    <property type="evidence" value="ECO:0007669"/>
    <property type="project" value="InterPro"/>
</dbReference>
<dbReference type="Pfam" id="PF00406">
    <property type="entry name" value="ADK"/>
    <property type="match status" value="1"/>
</dbReference>
<dbReference type="NCBIfam" id="NF001381">
    <property type="entry name" value="PRK00279.1-3"/>
    <property type="match status" value="1"/>
</dbReference>
<dbReference type="NCBIfam" id="NF011101">
    <property type="entry name" value="PRK14528.1"/>
    <property type="match status" value="1"/>
</dbReference>
<evidence type="ECO:0000313" key="4">
    <source>
        <dbReference type="EMBL" id="CAB4536757.1"/>
    </source>
</evidence>
<dbReference type="GO" id="GO:0005524">
    <property type="term" value="F:ATP binding"/>
    <property type="evidence" value="ECO:0007669"/>
    <property type="project" value="InterPro"/>
</dbReference>
<dbReference type="NCBIfam" id="NF011100">
    <property type="entry name" value="PRK14527.1"/>
    <property type="match status" value="1"/>
</dbReference>
<sequence>MRLVLVGPPGAGKGTQAQFLAAHYSIPHISTGDIFRANLKAGTELGIQAKGFMDRGELVPDSVTNDMVRDRLTHEDVANGFILDGFPRNVAQAEVLRAILADKRTPLHAVLEFSLADEEIIARLLQRAEIENREDDKEEVIKRRLEVYAEQTAPIISFYRNEGLLVSVSAVGNIEDITAHAISALSRVAQ</sequence>
<evidence type="ECO:0000256" key="2">
    <source>
        <dbReference type="ARBA" id="ARBA00022741"/>
    </source>
</evidence>
<keyword evidence="3" id="KW-0418">Kinase</keyword>
<keyword evidence="1" id="KW-0808">Transferase</keyword>
<dbReference type="GO" id="GO:0006139">
    <property type="term" value="P:nucleobase-containing compound metabolic process"/>
    <property type="evidence" value="ECO:0007669"/>
    <property type="project" value="InterPro"/>
</dbReference>
<dbReference type="HAMAP" id="MF_00235">
    <property type="entry name" value="Adenylate_kinase_Adk"/>
    <property type="match status" value="1"/>
</dbReference>
<proteinExistence type="inferred from homology"/>
<evidence type="ECO:0000256" key="1">
    <source>
        <dbReference type="ARBA" id="ARBA00022679"/>
    </source>
</evidence>
<dbReference type="EMBL" id="CAEZSB010000084">
    <property type="protein sequence ID" value="CAB4536757.1"/>
    <property type="molecule type" value="Genomic_DNA"/>
</dbReference>
<dbReference type="PANTHER" id="PTHR23359">
    <property type="entry name" value="NUCLEOTIDE KINASE"/>
    <property type="match status" value="1"/>
</dbReference>
<gene>
    <name evidence="4" type="ORF">UFOPK1395_00829</name>
</gene>
<organism evidence="4">
    <name type="scientific">freshwater metagenome</name>
    <dbReference type="NCBI Taxonomy" id="449393"/>
    <lineage>
        <taxon>unclassified sequences</taxon>
        <taxon>metagenomes</taxon>
        <taxon>ecological metagenomes</taxon>
    </lineage>
</organism>
<keyword evidence="2" id="KW-0547">Nucleotide-binding</keyword>
<evidence type="ECO:0000256" key="3">
    <source>
        <dbReference type="ARBA" id="ARBA00022777"/>
    </source>
</evidence>
<dbReference type="PRINTS" id="PR00094">
    <property type="entry name" value="ADENYLTKNASE"/>
</dbReference>
<dbReference type="PROSITE" id="PS00113">
    <property type="entry name" value="ADENYLATE_KINASE"/>
    <property type="match status" value="1"/>
</dbReference>
<dbReference type="CDD" id="cd01428">
    <property type="entry name" value="ADK"/>
    <property type="match status" value="1"/>
</dbReference>
<dbReference type="InterPro" id="IPR027417">
    <property type="entry name" value="P-loop_NTPase"/>
</dbReference>